<dbReference type="FunCoup" id="H2B0L3">
    <property type="interactions" value="95"/>
</dbReference>
<protein>
    <recommendedName>
        <fullName evidence="1">peptide chain release factor N(5)-glutamine methyltransferase</fullName>
        <ecNumber evidence="1">2.1.1.297</ecNumber>
    </recommendedName>
</protein>
<dbReference type="EMBL" id="HE650830">
    <property type="protein sequence ID" value="CCF60163.1"/>
    <property type="molecule type" value="Genomic_DNA"/>
</dbReference>
<dbReference type="InterPro" id="IPR050320">
    <property type="entry name" value="N5-glutamine_MTase"/>
</dbReference>
<dbReference type="eggNOG" id="KOG2904">
    <property type="taxonomic scope" value="Eukaryota"/>
</dbReference>
<dbReference type="NCBIfam" id="TIGR00536">
    <property type="entry name" value="hemK_fam"/>
    <property type="match status" value="1"/>
</dbReference>
<keyword evidence="3" id="KW-0808">Transferase</keyword>
<dbReference type="Gene3D" id="3.40.50.150">
    <property type="entry name" value="Vaccinia Virus protein VP39"/>
    <property type="match status" value="1"/>
</dbReference>
<sequence length="308" mass="35481">MPRISWKAAFEAARLHPCLPLLLRACRTVEQAQVELRWLLKETPRSVRQACVLRSRHVPLQYVIGTQPFGCLDIVCRRNVLIPRWETEEWTTELIAGINGSVLSSVHGGIKIYDLCSGTGCVPLLMKSQLQCDAHFTAIDVSRHAVRLIRLNLNRLFSKGGSPADFRIMQRDILHEYPPIMPDGRIDIVTCNPPYIRRQDFVTDVQKSVKLYEPKLALIGDLEFYQNLLDHWLPRTDSFVYEIGNMGQFDFISKTVRQDPNLSQIWNVGLKFDSNNSPRCVYGFKSENTRLDYRKIFQNFGNIMHSCK</sequence>
<dbReference type="GO" id="GO:0006451">
    <property type="term" value="P:translational readthrough"/>
    <property type="evidence" value="ECO:0007669"/>
    <property type="project" value="EnsemblFungi"/>
</dbReference>
<keyword evidence="8" id="KW-1185">Reference proteome</keyword>
<dbReference type="PANTHER" id="PTHR18895:SF74">
    <property type="entry name" value="MTRF1L RELEASE FACTOR GLUTAMINE METHYLTRANSFERASE"/>
    <property type="match status" value="1"/>
</dbReference>
<evidence type="ECO:0000256" key="5">
    <source>
        <dbReference type="ARBA" id="ARBA00048391"/>
    </source>
</evidence>
<keyword evidence="2" id="KW-0489">Methyltransferase</keyword>
<dbReference type="CDD" id="cd02440">
    <property type="entry name" value="AdoMet_MTases"/>
    <property type="match status" value="1"/>
</dbReference>
<dbReference type="GeneID" id="13883813"/>
<dbReference type="InParanoid" id="H2B0L3"/>
<dbReference type="RefSeq" id="XP_003959298.1">
    <property type="nucleotide sequence ID" value="XM_003959249.1"/>
</dbReference>
<dbReference type="AlphaFoldDB" id="H2B0L3"/>
<evidence type="ECO:0000313" key="7">
    <source>
        <dbReference type="EMBL" id="CCF60163.1"/>
    </source>
</evidence>
<dbReference type="InterPro" id="IPR007848">
    <property type="entry name" value="Small_mtfrase_dom"/>
</dbReference>
<dbReference type="InterPro" id="IPR004556">
    <property type="entry name" value="HemK-like"/>
</dbReference>
<dbReference type="InterPro" id="IPR029063">
    <property type="entry name" value="SAM-dependent_MTases_sf"/>
</dbReference>
<dbReference type="GO" id="GO:0102559">
    <property type="term" value="F:peptide chain release factor N(5)-glutamine methyltransferase activity"/>
    <property type="evidence" value="ECO:0007669"/>
    <property type="project" value="UniProtKB-EC"/>
</dbReference>
<comment type="catalytic activity">
    <reaction evidence="5">
        <text>L-glutaminyl-[peptide chain release factor] + S-adenosyl-L-methionine = N(5)-methyl-L-glutaminyl-[peptide chain release factor] + S-adenosyl-L-homocysteine + H(+)</text>
        <dbReference type="Rhea" id="RHEA:42896"/>
        <dbReference type="Rhea" id="RHEA-COMP:10271"/>
        <dbReference type="Rhea" id="RHEA-COMP:10272"/>
        <dbReference type="ChEBI" id="CHEBI:15378"/>
        <dbReference type="ChEBI" id="CHEBI:30011"/>
        <dbReference type="ChEBI" id="CHEBI:57856"/>
        <dbReference type="ChEBI" id="CHEBI:59789"/>
        <dbReference type="ChEBI" id="CHEBI:61891"/>
        <dbReference type="EC" id="2.1.1.297"/>
    </reaction>
</comment>
<dbReference type="GO" id="GO:0032259">
    <property type="term" value="P:methylation"/>
    <property type="evidence" value="ECO:0007669"/>
    <property type="project" value="UniProtKB-KW"/>
</dbReference>
<keyword evidence="4" id="KW-0949">S-adenosyl-L-methionine</keyword>
<accession>H2B0L3</accession>
<dbReference type="STRING" id="1071382.H2B0L3"/>
<dbReference type="HOGENOM" id="CLU_018398_0_2_1"/>
<evidence type="ECO:0000256" key="4">
    <source>
        <dbReference type="ARBA" id="ARBA00022691"/>
    </source>
</evidence>
<evidence type="ECO:0000256" key="2">
    <source>
        <dbReference type="ARBA" id="ARBA00022603"/>
    </source>
</evidence>
<dbReference type="KEGG" id="kaf:KAFR_0J00950"/>
<evidence type="ECO:0000259" key="6">
    <source>
        <dbReference type="Pfam" id="PF05175"/>
    </source>
</evidence>
<evidence type="ECO:0000256" key="3">
    <source>
        <dbReference type="ARBA" id="ARBA00022679"/>
    </source>
</evidence>
<gene>
    <name evidence="7" type="primary">KAFR0J00950</name>
    <name evidence="7" type="ORF">KAFR_0J00950</name>
</gene>
<name>H2B0L3_KAZAF</name>
<dbReference type="Proteomes" id="UP000005220">
    <property type="component" value="Chromosome 10"/>
</dbReference>
<dbReference type="EC" id="2.1.1.297" evidence="1"/>
<proteinExistence type="predicted"/>
<evidence type="ECO:0000313" key="8">
    <source>
        <dbReference type="Proteomes" id="UP000005220"/>
    </source>
</evidence>
<dbReference type="GO" id="GO:0005739">
    <property type="term" value="C:mitochondrion"/>
    <property type="evidence" value="ECO:0007669"/>
    <property type="project" value="TreeGrafter"/>
</dbReference>
<dbReference type="SUPFAM" id="SSF53335">
    <property type="entry name" value="S-adenosyl-L-methionine-dependent methyltransferases"/>
    <property type="match status" value="1"/>
</dbReference>
<evidence type="ECO:0000256" key="1">
    <source>
        <dbReference type="ARBA" id="ARBA00012771"/>
    </source>
</evidence>
<dbReference type="Pfam" id="PF05175">
    <property type="entry name" value="MTS"/>
    <property type="match status" value="1"/>
</dbReference>
<organism evidence="7 8">
    <name type="scientific">Kazachstania africana (strain ATCC 22294 / BCRC 22015 / CBS 2517 / CECT 1963 / NBRC 1671 / NRRL Y-8276)</name>
    <name type="common">Yeast</name>
    <name type="synonym">Kluyveromyces africanus</name>
    <dbReference type="NCBI Taxonomy" id="1071382"/>
    <lineage>
        <taxon>Eukaryota</taxon>
        <taxon>Fungi</taxon>
        <taxon>Dikarya</taxon>
        <taxon>Ascomycota</taxon>
        <taxon>Saccharomycotina</taxon>
        <taxon>Saccharomycetes</taxon>
        <taxon>Saccharomycetales</taxon>
        <taxon>Saccharomycetaceae</taxon>
        <taxon>Kazachstania</taxon>
    </lineage>
</organism>
<dbReference type="PANTHER" id="PTHR18895">
    <property type="entry name" value="HEMK METHYLTRANSFERASE"/>
    <property type="match status" value="1"/>
</dbReference>
<reference evidence="7 8" key="1">
    <citation type="journal article" date="2011" name="Proc. Natl. Acad. Sci. U.S.A.">
        <title>Evolutionary erosion of yeast sex chromosomes by mating-type switching accidents.</title>
        <authorList>
            <person name="Gordon J.L."/>
            <person name="Armisen D."/>
            <person name="Proux-Wera E."/>
            <person name="Oheigeartaigh S.S."/>
            <person name="Byrne K.P."/>
            <person name="Wolfe K.H."/>
        </authorList>
    </citation>
    <scope>NUCLEOTIDE SEQUENCE [LARGE SCALE GENOMIC DNA]</scope>
    <source>
        <strain evidence="8">ATCC 22294 / BCRC 22015 / CBS 2517 / CECT 1963 / NBRC 1671 / NRRL Y-8276</strain>
    </source>
</reference>
<dbReference type="OrthoDB" id="269872at2759"/>
<feature type="domain" description="Methyltransferase small" evidence="6">
    <location>
        <begin position="111"/>
        <end position="205"/>
    </location>
</feature>